<evidence type="ECO:0000313" key="2">
    <source>
        <dbReference type="EMBL" id="CAA9370458.1"/>
    </source>
</evidence>
<organism evidence="2">
    <name type="scientific">uncultured Gemmatimonadota bacterium</name>
    <dbReference type="NCBI Taxonomy" id="203437"/>
    <lineage>
        <taxon>Bacteria</taxon>
        <taxon>Pseudomonadati</taxon>
        <taxon>Gemmatimonadota</taxon>
        <taxon>environmental samples</taxon>
    </lineage>
</organism>
<name>A0A6J4MW31_9BACT</name>
<reference evidence="2" key="1">
    <citation type="submission" date="2020-02" db="EMBL/GenBank/DDBJ databases">
        <authorList>
            <person name="Meier V. D."/>
        </authorList>
    </citation>
    <scope>NUCLEOTIDE SEQUENCE</scope>
    <source>
        <strain evidence="2">AVDCRST_MAG68</strain>
    </source>
</reference>
<dbReference type="InterPro" id="IPR041657">
    <property type="entry name" value="HTH_17"/>
</dbReference>
<sequence>MGEGTTCGRNEAAHDQLGGPAALLTERTLLQALPVGLDPWIEPWLRGAVAENQVLEMNGARSAAAARCRVLVSFIEAAREWLDGEVDVAEAAEVTGCCEETVRRKVREGVLPDRRPAGRGRHRVRRGDLPSLDRRYDAAADAVRLAATREAR</sequence>
<proteinExistence type="predicted"/>
<accession>A0A6J4MW31</accession>
<dbReference type="AlphaFoldDB" id="A0A6J4MW31"/>
<dbReference type="Pfam" id="PF12728">
    <property type="entry name" value="HTH_17"/>
    <property type="match status" value="1"/>
</dbReference>
<dbReference type="EMBL" id="CADCTW010000243">
    <property type="protein sequence ID" value="CAA9370458.1"/>
    <property type="molecule type" value="Genomic_DNA"/>
</dbReference>
<gene>
    <name evidence="2" type="ORF">AVDCRST_MAG68-5703</name>
</gene>
<protein>
    <recommendedName>
        <fullName evidence="1">Helix-turn-helix domain-containing protein</fullName>
    </recommendedName>
</protein>
<evidence type="ECO:0000259" key="1">
    <source>
        <dbReference type="Pfam" id="PF12728"/>
    </source>
</evidence>
<feature type="domain" description="Helix-turn-helix" evidence="1">
    <location>
        <begin position="87"/>
        <end position="129"/>
    </location>
</feature>